<comment type="subcellular location">
    <subcellularLocation>
        <location evidence="1">Cell membrane</location>
        <topology evidence="1">Single-pass type II membrane protein</topology>
    </subcellularLocation>
</comment>
<dbReference type="GO" id="GO:0044877">
    <property type="term" value="F:protein-containing complex binding"/>
    <property type="evidence" value="ECO:0007669"/>
    <property type="project" value="InterPro"/>
</dbReference>
<evidence type="ECO:0000256" key="3">
    <source>
        <dbReference type="ARBA" id="ARBA00022692"/>
    </source>
</evidence>
<evidence type="ECO:0000313" key="12">
    <source>
        <dbReference type="Proteomes" id="UP000185911"/>
    </source>
</evidence>
<evidence type="ECO:0000256" key="4">
    <source>
        <dbReference type="ARBA" id="ARBA00022989"/>
    </source>
</evidence>
<evidence type="ECO:0000313" key="11">
    <source>
        <dbReference type="EMBL" id="OLP05246.1"/>
    </source>
</evidence>
<keyword evidence="2" id="KW-1003">Cell membrane</keyword>
<keyword evidence="12" id="KW-1185">Reference proteome</keyword>
<name>A0A1Q8YAY6_9BURK</name>
<dbReference type="GO" id="GO:0005886">
    <property type="term" value="C:plasma membrane"/>
    <property type="evidence" value="ECO:0007669"/>
    <property type="project" value="UniProtKB-SubCell"/>
</dbReference>
<evidence type="ECO:0000256" key="7">
    <source>
        <dbReference type="ARBA" id="ARBA00024197"/>
    </source>
</evidence>
<proteinExistence type="inferred from homology"/>
<feature type="domain" description="Ancillary SecYEG translocon subunit/Cell division coordinator CpoB TPR" evidence="10">
    <location>
        <begin position="17"/>
        <end position="210"/>
    </location>
</feature>
<keyword evidence="6" id="KW-0143">Chaperone</keyword>
<evidence type="ECO:0000256" key="9">
    <source>
        <dbReference type="SAM" id="Phobius"/>
    </source>
</evidence>
<organism evidence="11 12">
    <name type="scientific">Rhodoferax antarcticus ANT.BR</name>
    <dbReference type="NCBI Taxonomy" id="1111071"/>
    <lineage>
        <taxon>Bacteria</taxon>
        <taxon>Pseudomonadati</taxon>
        <taxon>Pseudomonadota</taxon>
        <taxon>Betaproteobacteria</taxon>
        <taxon>Burkholderiales</taxon>
        <taxon>Comamonadaceae</taxon>
        <taxon>Rhodoferax</taxon>
    </lineage>
</organism>
<dbReference type="Pfam" id="PF09976">
    <property type="entry name" value="TPR_21"/>
    <property type="match status" value="1"/>
</dbReference>
<keyword evidence="3 9" id="KW-0812">Transmembrane</keyword>
<dbReference type="InterPro" id="IPR011990">
    <property type="entry name" value="TPR-like_helical_dom_sf"/>
</dbReference>
<sequence>MAKQLDLEEQEQLDQIKHFWKQYGNAITWALIAILTAFASWNFYNYWQRSQANQAAALFDEVERSIQSGDTTKIDRVFSDMKERFAVTSYAQQSGLLAAQHFFKAGKPDAAKAALTWVAEKSSDTGYQAVAKLRLAGILMDAKDLDGALGQLGGKFPTGFEALVADRTGDILALQGNTPKAIDQYLIAYKSFEPSSEYRRLVEVKLNALGVDVEGIAPVDTAQGK</sequence>
<evidence type="ECO:0000256" key="8">
    <source>
        <dbReference type="ARBA" id="ARBA00024235"/>
    </source>
</evidence>
<dbReference type="STRING" id="81479.RA876_10815"/>
<dbReference type="PIRSF" id="PIRSF006170">
    <property type="entry name" value="YfgM"/>
    <property type="match status" value="1"/>
</dbReference>
<dbReference type="PANTHER" id="PTHR38035:SF1">
    <property type="entry name" value="ANCILLARY SECYEG TRANSLOCON SUBUNIT"/>
    <property type="match status" value="1"/>
</dbReference>
<keyword evidence="5 9" id="KW-0472">Membrane</keyword>
<evidence type="ECO:0000256" key="6">
    <source>
        <dbReference type="ARBA" id="ARBA00023186"/>
    </source>
</evidence>
<comment type="caution">
    <text evidence="11">The sequence shown here is derived from an EMBL/GenBank/DDBJ whole genome shotgun (WGS) entry which is preliminary data.</text>
</comment>
<gene>
    <name evidence="11" type="ORF">BLL52_3371</name>
</gene>
<accession>A0A1Q8YAY6</accession>
<feature type="transmembrane region" description="Helical" evidence="9">
    <location>
        <begin position="26"/>
        <end position="44"/>
    </location>
</feature>
<dbReference type="EMBL" id="MSYM01000017">
    <property type="protein sequence ID" value="OLP05246.1"/>
    <property type="molecule type" value="Genomic_DNA"/>
</dbReference>
<dbReference type="PANTHER" id="PTHR38035">
    <property type="entry name" value="UPF0070 PROTEIN YFGM"/>
    <property type="match status" value="1"/>
</dbReference>
<evidence type="ECO:0000256" key="5">
    <source>
        <dbReference type="ARBA" id="ARBA00023136"/>
    </source>
</evidence>
<dbReference type="Gene3D" id="1.25.40.10">
    <property type="entry name" value="Tetratricopeptide repeat domain"/>
    <property type="match status" value="1"/>
</dbReference>
<dbReference type="AlphaFoldDB" id="A0A1Q8YAY6"/>
<evidence type="ECO:0000259" key="10">
    <source>
        <dbReference type="Pfam" id="PF09976"/>
    </source>
</evidence>
<dbReference type="InterPro" id="IPR018704">
    <property type="entry name" value="SecYEG/CpoB_TPR"/>
</dbReference>
<keyword evidence="4 9" id="KW-1133">Transmembrane helix</keyword>
<protein>
    <recommendedName>
        <fullName evidence="8">Ancillary SecYEG translocon subunit</fullName>
    </recommendedName>
</protein>
<evidence type="ECO:0000256" key="1">
    <source>
        <dbReference type="ARBA" id="ARBA00004401"/>
    </source>
</evidence>
<dbReference type="RefSeq" id="WP_075587537.1">
    <property type="nucleotide sequence ID" value="NZ_MSYM01000017.1"/>
</dbReference>
<evidence type="ECO:0000256" key="2">
    <source>
        <dbReference type="ARBA" id="ARBA00022475"/>
    </source>
</evidence>
<comment type="similarity">
    <text evidence="7">Belongs to the YfgM family.</text>
</comment>
<dbReference type="InterPro" id="IPR026039">
    <property type="entry name" value="YfgM"/>
</dbReference>
<dbReference type="Proteomes" id="UP000185911">
    <property type="component" value="Unassembled WGS sequence"/>
</dbReference>
<reference evidence="11 12" key="1">
    <citation type="submission" date="2017-01" db="EMBL/GenBank/DDBJ databases">
        <title>Genome sequence of Rhodoferax antarcticus ANT.BR, a psychrophilic purple nonsulfur bacterium from an Antarctic microbial mat.</title>
        <authorList>
            <person name="Baker J."/>
            <person name="Riester C."/>
            <person name="Skinner B."/>
            <person name="Newell A."/>
            <person name="Swingley W."/>
            <person name="Madigan M."/>
            <person name="Jung D."/>
            <person name="Asao M."/>
            <person name="Chen M."/>
            <person name="Loughlin P."/>
            <person name="Pan H."/>
            <person name="Lin S."/>
            <person name="Li N."/>
            <person name="Shaw J."/>
            <person name="Prado M."/>
            <person name="Sherman C."/>
            <person name="Li X."/>
            <person name="Tang J."/>
            <person name="Blankenship R."/>
            <person name="Zhao T."/>
            <person name="Touchman J."/>
            <person name="Sattley M."/>
        </authorList>
    </citation>
    <scope>NUCLEOTIDE SEQUENCE [LARGE SCALE GENOMIC DNA]</scope>
    <source>
        <strain evidence="11 12">ANT.BR</strain>
    </source>
</reference>